<dbReference type="Proteomes" id="UP000823046">
    <property type="component" value="Unassembled WGS sequence"/>
</dbReference>
<feature type="domain" description="Protein HGH1 N-terminal" evidence="3">
    <location>
        <begin position="116"/>
        <end position="198"/>
    </location>
</feature>
<evidence type="ECO:0000256" key="2">
    <source>
        <dbReference type="ARBA" id="ARBA00014076"/>
    </source>
</evidence>
<evidence type="ECO:0000259" key="3">
    <source>
        <dbReference type="Pfam" id="PF04063"/>
    </source>
</evidence>
<name>A0ABQ7J4H2_9APIC</name>
<evidence type="ECO:0000259" key="4">
    <source>
        <dbReference type="Pfam" id="PF04064"/>
    </source>
</evidence>
<evidence type="ECO:0000313" key="5">
    <source>
        <dbReference type="EMBL" id="KAF8817931.1"/>
    </source>
</evidence>
<keyword evidence="6" id="KW-1185">Reference proteome</keyword>
<dbReference type="EMBL" id="JADAQX010001201">
    <property type="protein sequence ID" value="KAF8817931.1"/>
    <property type="molecule type" value="Genomic_DNA"/>
</dbReference>
<dbReference type="PANTHER" id="PTHR13387">
    <property type="entry name" value="PROTEIN HGH1 HOMOLOG"/>
    <property type="match status" value="1"/>
</dbReference>
<comment type="similarity">
    <text evidence="1">Belongs to the HGH1 family.</text>
</comment>
<dbReference type="PANTHER" id="PTHR13387:SF9">
    <property type="entry name" value="PROTEIN HGH1 HOMOLOG"/>
    <property type="match status" value="1"/>
</dbReference>
<sequence length="320" mass="36031">MGASSEESCFPLFHEILHHFDNSRIDVREAAVNLLLQFSQNKDFVTFACLYPHEVLKRLVNTIGSEQTLSSKSVEILINLTETGIVAEALVKLDAIDILMENLKDQSKFEAAQHEALNLMLLSNLSRVEFGKQKLLQIDGVSSKTMGMHLLTLLFSFFDQSPSNRTHDDTYLWIAHILVNVTTVEAGRDFLIKSDCTSCELVPMILGLIYCISEIHIKGNDPSKYEGSDWPFNKLSKSSKIDISQCIEGLSLTKIGRDGLRNLGLYEVLRVWLLLEMEEEIKEEIGRLAHILQYPEEIAVDKMVSLNVNESLDSAINGEN</sequence>
<evidence type="ECO:0000313" key="6">
    <source>
        <dbReference type="Proteomes" id="UP000823046"/>
    </source>
</evidence>
<comment type="caution">
    <text evidence="5">The sequence shown here is derived from an EMBL/GenBank/DDBJ whole genome shotgun (WGS) entry which is preliminary data.</text>
</comment>
<protein>
    <recommendedName>
        <fullName evidence="2">Protein HGH1 homolog</fullName>
    </recommendedName>
</protein>
<dbReference type="InterPro" id="IPR007205">
    <property type="entry name" value="Protein_HGH1_N"/>
</dbReference>
<accession>A0ABQ7J4H2</accession>
<reference evidence="5 6" key="1">
    <citation type="journal article" date="2020" name="bioRxiv">
        <title>Metabolic contributions of an alphaproteobacterial endosymbiont in the apicomplexan Cardiosporidium cionae.</title>
        <authorList>
            <person name="Hunter E.S."/>
            <person name="Paight C.J."/>
            <person name="Lane C.E."/>
        </authorList>
    </citation>
    <scope>NUCLEOTIDE SEQUENCE [LARGE SCALE GENOMIC DNA]</scope>
    <source>
        <strain evidence="5">ESH_2018</strain>
    </source>
</reference>
<dbReference type="InterPro" id="IPR016024">
    <property type="entry name" value="ARM-type_fold"/>
</dbReference>
<dbReference type="SUPFAM" id="SSF48371">
    <property type="entry name" value="ARM repeat"/>
    <property type="match status" value="1"/>
</dbReference>
<evidence type="ECO:0000256" key="1">
    <source>
        <dbReference type="ARBA" id="ARBA00006712"/>
    </source>
</evidence>
<dbReference type="Pfam" id="PF04064">
    <property type="entry name" value="DUF384"/>
    <property type="match status" value="1"/>
</dbReference>
<proteinExistence type="inferred from homology"/>
<dbReference type="InterPro" id="IPR007206">
    <property type="entry name" value="Protein_HGH1_C"/>
</dbReference>
<feature type="domain" description="Protein HGH1 C-terminal" evidence="4">
    <location>
        <begin position="250"/>
        <end position="297"/>
    </location>
</feature>
<dbReference type="InterPro" id="IPR039717">
    <property type="entry name" value="Hgh1"/>
</dbReference>
<dbReference type="Gene3D" id="1.25.10.10">
    <property type="entry name" value="Leucine-rich Repeat Variant"/>
    <property type="match status" value="1"/>
</dbReference>
<dbReference type="InterPro" id="IPR011989">
    <property type="entry name" value="ARM-like"/>
</dbReference>
<organism evidence="5 6">
    <name type="scientific">Cardiosporidium cionae</name>
    <dbReference type="NCBI Taxonomy" id="476202"/>
    <lineage>
        <taxon>Eukaryota</taxon>
        <taxon>Sar</taxon>
        <taxon>Alveolata</taxon>
        <taxon>Apicomplexa</taxon>
        <taxon>Aconoidasida</taxon>
        <taxon>Nephromycida</taxon>
        <taxon>Cardiosporidium</taxon>
    </lineage>
</organism>
<gene>
    <name evidence="5" type="ORF">IE077_002742</name>
</gene>
<dbReference type="Pfam" id="PF04063">
    <property type="entry name" value="DUF383"/>
    <property type="match status" value="1"/>
</dbReference>